<dbReference type="PROSITE" id="PS50931">
    <property type="entry name" value="HTH_LYSR"/>
    <property type="match status" value="1"/>
</dbReference>
<evidence type="ECO:0000256" key="3">
    <source>
        <dbReference type="ARBA" id="ARBA00023125"/>
    </source>
</evidence>
<protein>
    <submittedName>
        <fullName evidence="6">Transcriptional regulator, LysR family protein</fullName>
    </submittedName>
</protein>
<dbReference type="GO" id="GO:0003700">
    <property type="term" value="F:DNA-binding transcription factor activity"/>
    <property type="evidence" value="ECO:0007669"/>
    <property type="project" value="InterPro"/>
</dbReference>
<dbReference type="InterPro" id="IPR036390">
    <property type="entry name" value="WH_DNA-bd_sf"/>
</dbReference>
<dbReference type="SUPFAM" id="SSF53850">
    <property type="entry name" value="Periplasmic binding protein-like II"/>
    <property type="match status" value="1"/>
</dbReference>
<keyword evidence="4" id="KW-0804">Transcription</keyword>
<dbReference type="PANTHER" id="PTHR30537:SF1">
    <property type="entry name" value="HTH-TYPE TRANSCRIPTIONAL REGULATOR PGRR"/>
    <property type="match status" value="1"/>
</dbReference>
<evidence type="ECO:0000313" key="7">
    <source>
        <dbReference type="Proteomes" id="UP000019586"/>
    </source>
</evidence>
<keyword evidence="2" id="KW-0805">Transcription regulation</keyword>
<evidence type="ECO:0000313" key="6">
    <source>
        <dbReference type="EMBL" id="AHM79308.1"/>
    </source>
</evidence>
<sequence>MDHLSGCRPPGHAAPANVGSPGAGVFWAYYNTCPAQRNKSSAITILLHCVRPSGWHNPQAGHTLCVPVSSIHQSGKIMLKENVNDLLSFMVVARERSFTRAAAQLGVSQSALSHAMRHLETRLDVRLLTRTTRSVVPTEAGERLIQRLGPHLEEIEQALAALRDTRERPAGNLRITAGEHAASAVLWPALKPFMLQYPDINIEITVDNGLTDIVGDRFDAGVRLGEQVAKDMIAVRIAPDMRMAVVGSPAYLQRAGTPQTPWDLAQHRCINLRLPTRGGLYAWEFARDGREIQVRVEGQLILNSLPQRIDAAEAGLGLAYVPDDCVAEALASGRLVRVLAEWTPAFPGYHLYYPSRRQHTSAFTLLLETLRR</sequence>
<dbReference type="SUPFAM" id="SSF46785">
    <property type="entry name" value="Winged helix' DNA-binding domain"/>
    <property type="match status" value="1"/>
</dbReference>
<dbReference type="FunFam" id="3.40.190.290:FF:000012">
    <property type="entry name" value="Transcriptional regulator, LysR family"/>
    <property type="match status" value="1"/>
</dbReference>
<organism evidence="6 7">
    <name type="scientific">Klebsiella pneumoniae 30684/NJST258_2</name>
    <dbReference type="NCBI Taxonomy" id="1420013"/>
    <lineage>
        <taxon>Bacteria</taxon>
        <taxon>Pseudomonadati</taxon>
        <taxon>Pseudomonadota</taxon>
        <taxon>Gammaproteobacteria</taxon>
        <taxon>Enterobacterales</taxon>
        <taxon>Enterobacteriaceae</taxon>
        <taxon>Klebsiella/Raoultella group</taxon>
        <taxon>Klebsiella</taxon>
        <taxon>Klebsiella pneumoniae complex</taxon>
    </lineage>
</organism>
<dbReference type="PATRIC" id="fig|1420013.3.peg.2381"/>
<dbReference type="Pfam" id="PF00126">
    <property type="entry name" value="HTH_1"/>
    <property type="match status" value="1"/>
</dbReference>
<keyword evidence="3" id="KW-0238">DNA-binding</keyword>
<dbReference type="EMBL" id="CP006918">
    <property type="protein sequence ID" value="AHM79308.1"/>
    <property type="molecule type" value="Genomic_DNA"/>
</dbReference>
<dbReference type="Gene3D" id="1.10.10.10">
    <property type="entry name" value="Winged helix-like DNA-binding domain superfamily/Winged helix DNA-binding domain"/>
    <property type="match status" value="1"/>
</dbReference>
<evidence type="ECO:0000259" key="5">
    <source>
        <dbReference type="PROSITE" id="PS50931"/>
    </source>
</evidence>
<dbReference type="FunFam" id="1.10.10.10:FF:000001">
    <property type="entry name" value="LysR family transcriptional regulator"/>
    <property type="match status" value="1"/>
</dbReference>
<dbReference type="InterPro" id="IPR036388">
    <property type="entry name" value="WH-like_DNA-bd_sf"/>
</dbReference>
<evidence type="ECO:0000256" key="2">
    <source>
        <dbReference type="ARBA" id="ARBA00023015"/>
    </source>
</evidence>
<dbReference type="InterPro" id="IPR058163">
    <property type="entry name" value="LysR-type_TF_proteobact-type"/>
</dbReference>
<dbReference type="Pfam" id="PF03466">
    <property type="entry name" value="LysR_substrate"/>
    <property type="match status" value="1"/>
</dbReference>
<dbReference type="CDD" id="cd08474">
    <property type="entry name" value="PBP2_CrgA_like_5"/>
    <property type="match status" value="1"/>
</dbReference>
<evidence type="ECO:0000256" key="1">
    <source>
        <dbReference type="ARBA" id="ARBA00009437"/>
    </source>
</evidence>
<dbReference type="InterPro" id="IPR005119">
    <property type="entry name" value="LysR_subst-bd"/>
</dbReference>
<name>W8UUH7_KLEPN</name>
<gene>
    <name evidence="6" type="ORF">KPNJ2_02528</name>
</gene>
<dbReference type="Gene3D" id="3.40.190.290">
    <property type="match status" value="1"/>
</dbReference>
<dbReference type="Proteomes" id="UP000019586">
    <property type="component" value="Chromosome"/>
</dbReference>
<feature type="domain" description="HTH lysR-type" evidence="5">
    <location>
        <begin position="81"/>
        <end position="138"/>
    </location>
</feature>
<dbReference type="PANTHER" id="PTHR30537">
    <property type="entry name" value="HTH-TYPE TRANSCRIPTIONAL REGULATOR"/>
    <property type="match status" value="1"/>
</dbReference>
<proteinExistence type="inferred from homology"/>
<dbReference type="GO" id="GO:0006351">
    <property type="term" value="P:DNA-templated transcription"/>
    <property type="evidence" value="ECO:0007669"/>
    <property type="project" value="TreeGrafter"/>
</dbReference>
<dbReference type="InterPro" id="IPR000847">
    <property type="entry name" value="LysR_HTH_N"/>
</dbReference>
<dbReference type="PRINTS" id="PR00039">
    <property type="entry name" value="HTHLYSR"/>
</dbReference>
<accession>W8UUH7</accession>
<dbReference type="HOGENOM" id="CLU_039613_16_1_6"/>
<reference evidence="6 7" key="1">
    <citation type="journal article" date="2014" name="Proc. Natl. Acad. Sci. U.S.A.">
        <title>Molecular dissection of the evolution of carbapenem-resistant multilocus sequence type 258 Klebsiella pneumoniae.</title>
        <authorList>
            <person name="Deleo F.R."/>
            <person name="Chen L."/>
            <person name="Porcella S.F."/>
            <person name="Martens C.A."/>
            <person name="Kobayashi S.D."/>
            <person name="Porter A.R."/>
            <person name="Chavda K.D."/>
            <person name="Jacobs M.R."/>
            <person name="Mathema B."/>
            <person name="Olsen R.J."/>
            <person name="Bonomo R.A."/>
            <person name="Musser J.M."/>
            <person name="Kreiswirth B.N."/>
        </authorList>
    </citation>
    <scope>NUCLEOTIDE SEQUENCE [LARGE SCALE GENOMIC DNA]</scope>
    <source>
        <strain evidence="6">30684/NJST258_2</strain>
    </source>
</reference>
<comment type="similarity">
    <text evidence="1">Belongs to the LysR transcriptional regulatory family.</text>
</comment>
<dbReference type="GO" id="GO:0043565">
    <property type="term" value="F:sequence-specific DNA binding"/>
    <property type="evidence" value="ECO:0007669"/>
    <property type="project" value="TreeGrafter"/>
</dbReference>
<dbReference type="AlphaFoldDB" id="W8UUH7"/>
<evidence type="ECO:0000256" key="4">
    <source>
        <dbReference type="ARBA" id="ARBA00023163"/>
    </source>
</evidence>
<dbReference type="KEGG" id="kps:KPNJ2_02528"/>